<proteinExistence type="predicted"/>
<evidence type="ECO:0000313" key="2">
    <source>
        <dbReference type="Proteomes" id="UP000266673"/>
    </source>
</evidence>
<accession>A0A397UIB2</accession>
<gene>
    <name evidence="1" type="ORF">C2G38_2215946</name>
</gene>
<evidence type="ECO:0000313" key="1">
    <source>
        <dbReference type="EMBL" id="RIB06896.1"/>
    </source>
</evidence>
<reference evidence="1 2" key="1">
    <citation type="submission" date="2018-06" db="EMBL/GenBank/DDBJ databases">
        <title>Comparative genomics reveals the genomic features of Rhizophagus irregularis, R. cerebriforme, R. diaphanum and Gigaspora rosea, and their symbiotic lifestyle signature.</title>
        <authorList>
            <person name="Morin E."/>
            <person name="San Clemente H."/>
            <person name="Chen E.C.H."/>
            <person name="De La Providencia I."/>
            <person name="Hainaut M."/>
            <person name="Kuo A."/>
            <person name="Kohler A."/>
            <person name="Murat C."/>
            <person name="Tang N."/>
            <person name="Roy S."/>
            <person name="Loubradou J."/>
            <person name="Henrissat B."/>
            <person name="Grigoriev I.V."/>
            <person name="Corradi N."/>
            <person name="Roux C."/>
            <person name="Martin F.M."/>
        </authorList>
    </citation>
    <scope>NUCLEOTIDE SEQUENCE [LARGE SCALE GENOMIC DNA]</scope>
    <source>
        <strain evidence="1 2">DAOM 194757</strain>
    </source>
</reference>
<organism evidence="1 2">
    <name type="scientific">Gigaspora rosea</name>
    <dbReference type="NCBI Taxonomy" id="44941"/>
    <lineage>
        <taxon>Eukaryota</taxon>
        <taxon>Fungi</taxon>
        <taxon>Fungi incertae sedis</taxon>
        <taxon>Mucoromycota</taxon>
        <taxon>Glomeromycotina</taxon>
        <taxon>Glomeromycetes</taxon>
        <taxon>Diversisporales</taxon>
        <taxon>Gigasporaceae</taxon>
        <taxon>Gigaspora</taxon>
    </lineage>
</organism>
<name>A0A397UIB2_9GLOM</name>
<dbReference type="EMBL" id="QKWP01001745">
    <property type="protein sequence ID" value="RIB06896.1"/>
    <property type="molecule type" value="Genomic_DNA"/>
</dbReference>
<dbReference type="Proteomes" id="UP000266673">
    <property type="component" value="Unassembled WGS sequence"/>
</dbReference>
<keyword evidence="2" id="KW-1185">Reference proteome</keyword>
<sequence length="123" mass="14184">MFRFKFNTEPEPELDLSSVQFRFIGTLHNVQCPTPSGPMDWTELDIGGSMSMSNVQPNTNYCHIVFINYFSEMNNQETEFDSSSFNNFLKEIEDDYKNCGSQIQTAFDKFAECYIAAKSQSIR</sequence>
<protein>
    <submittedName>
        <fullName evidence="1">Uncharacterized protein</fullName>
    </submittedName>
</protein>
<comment type="caution">
    <text evidence="1">The sequence shown here is derived from an EMBL/GenBank/DDBJ whole genome shotgun (WGS) entry which is preliminary data.</text>
</comment>
<dbReference type="OrthoDB" id="2446317at2759"/>
<dbReference type="AlphaFoldDB" id="A0A397UIB2"/>